<reference evidence="2 3" key="1">
    <citation type="submission" date="2021-06" db="EMBL/GenBank/DDBJ databases">
        <title>Caerostris extrusa draft genome.</title>
        <authorList>
            <person name="Kono N."/>
            <person name="Arakawa K."/>
        </authorList>
    </citation>
    <scope>NUCLEOTIDE SEQUENCE [LARGE SCALE GENOMIC DNA]</scope>
</reference>
<name>A0AAV4VNY6_CAEEX</name>
<evidence type="ECO:0000256" key="1">
    <source>
        <dbReference type="SAM" id="MobiDB-lite"/>
    </source>
</evidence>
<dbReference type="EMBL" id="BPLR01014900">
    <property type="protein sequence ID" value="GIY72141.1"/>
    <property type="molecule type" value="Genomic_DNA"/>
</dbReference>
<evidence type="ECO:0000313" key="3">
    <source>
        <dbReference type="Proteomes" id="UP001054945"/>
    </source>
</evidence>
<sequence length="92" mass="9994">MGTFLTHTVSLKFNGRLVATRTGGWCSQGSTIRSGRSGIRRSWLLPHASEDEEEREERKAKGQGGDRAAQAAHRGQAARRAVQSGALQGPHR</sequence>
<proteinExistence type="predicted"/>
<protein>
    <submittedName>
        <fullName evidence="2">Uncharacterized protein</fullName>
    </submittedName>
</protein>
<evidence type="ECO:0000313" key="2">
    <source>
        <dbReference type="EMBL" id="GIY72141.1"/>
    </source>
</evidence>
<dbReference type="AlphaFoldDB" id="A0AAV4VNY6"/>
<gene>
    <name evidence="2" type="ORF">CEXT_461921</name>
</gene>
<accession>A0AAV4VNY6</accession>
<dbReference type="Proteomes" id="UP001054945">
    <property type="component" value="Unassembled WGS sequence"/>
</dbReference>
<keyword evidence="3" id="KW-1185">Reference proteome</keyword>
<feature type="compositionally biased region" description="Low complexity" evidence="1">
    <location>
        <begin position="66"/>
        <end position="83"/>
    </location>
</feature>
<organism evidence="2 3">
    <name type="scientific">Caerostris extrusa</name>
    <name type="common">Bark spider</name>
    <name type="synonym">Caerostris bankana</name>
    <dbReference type="NCBI Taxonomy" id="172846"/>
    <lineage>
        <taxon>Eukaryota</taxon>
        <taxon>Metazoa</taxon>
        <taxon>Ecdysozoa</taxon>
        <taxon>Arthropoda</taxon>
        <taxon>Chelicerata</taxon>
        <taxon>Arachnida</taxon>
        <taxon>Araneae</taxon>
        <taxon>Araneomorphae</taxon>
        <taxon>Entelegynae</taxon>
        <taxon>Araneoidea</taxon>
        <taxon>Araneidae</taxon>
        <taxon>Caerostris</taxon>
    </lineage>
</organism>
<comment type="caution">
    <text evidence="2">The sequence shown here is derived from an EMBL/GenBank/DDBJ whole genome shotgun (WGS) entry which is preliminary data.</text>
</comment>
<feature type="region of interest" description="Disordered" evidence="1">
    <location>
        <begin position="45"/>
        <end position="92"/>
    </location>
</feature>